<dbReference type="EMBL" id="JAXARY010000010">
    <property type="protein sequence ID" value="MDX8128141.1"/>
    <property type="molecule type" value="Genomic_DNA"/>
</dbReference>
<dbReference type="RefSeq" id="WP_319961827.1">
    <property type="nucleotide sequence ID" value="NZ_JAXARY010000010.1"/>
</dbReference>
<gene>
    <name evidence="1" type="ORF">QLH52_12670</name>
</gene>
<reference evidence="1 2" key="1">
    <citation type="submission" date="2023-11" db="EMBL/GenBank/DDBJ databases">
        <authorList>
            <person name="Ouyang M.-Y."/>
        </authorList>
    </citation>
    <scope>NUCLEOTIDE SEQUENCE [LARGE SCALE GENOMIC DNA]</scope>
    <source>
        <strain evidence="1 2">OY6</strain>
    </source>
</reference>
<sequence length="261" mass="29105">MNTNRAALLNLLKSQITIFYADHHFCGDIPLHSCLTTLIDTDASICTSLLINNYVHQRFSAWAVVGAFGDNLVESARTAAKPLCLTNDQLQKLQQLGICINYNAYGSKLDDLHFAPDVLYRILARYPSPLDFIVEQDELYLQLLTAYADDIHYAETLKPEFNSPHAAVFMLPNEKWAHRVTGVWANELANRNPDMAHALIMDNQQGGYQVSVRAPLNNKTGAVELCDKFSTGGGRKAAAGINHLEKGQLSEFIQAFSLHYH</sequence>
<dbReference type="InterPro" id="IPR038763">
    <property type="entry name" value="DHH_sf"/>
</dbReference>
<evidence type="ECO:0000313" key="2">
    <source>
        <dbReference type="Proteomes" id="UP001284537"/>
    </source>
</evidence>
<organism evidence="1 2">
    <name type="scientific">Methylomonas defluvii</name>
    <dbReference type="NCBI Taxonomy" id="3045149"/>
    <lineage>
        <taxon>Bacteria</taxon>
        <taxon>Pseudomonadati</taxon>
        <taxon>Pseudomonadota</taxon>
        <taxon>Gammaproteobacteria</taxon>
        <taxon>Methylococcales</taxon>
        <taxon>Methylococcaceae</taxon>
        <taxon>Methylomonas</taxon>
    </lineage>
</organism>
<keyword evidence="2" id="KW-1185">Reference proteome</keyword>
<name>A0ABU4UG41_9GAMM</name>
<dbReference type="Gene3D" id="3.10.310.30">
    <property type="match status" value="1"/>
</dbReference>
<dbReference type="SUPFAM" id="SSF64182">
    <property type="entry name" value="DHH phosphoesterases"/>
    <property type="match status" value="1"/>
</dbReference>
<proteinExistence type="predicted"/>
<dbReference type="Proteomes" id="UP001284537">
    <property type="component" value="Unassembled WGS sequence"/>
</dbReference>
<comment type="caution">
    <text evidence="1">The sequence shown here is derived from an EMBL/GenBank/DDBJ whole genome shotgun (WGS) entry which is preliminary data.</text>
</comment>
<protein>
    <submittedName>
        <fullName evidence="1">DHH family phosphoesterase</fullName>
    </submittedName>
</protein>
<accession>A0ABU4UG41</accession>
<evidence type="ECO:0000313" key="1">
    <source>
        <dbReference type="EMBL" id="MDX8128141.1"/>
    </source>
</evidence>